<dbReference type="AlphaFoldDB" id="A0A327NRG1"/>
<dbReference type="GO" id="GO:0016798">
    <property type="term" value="F:hydrolase activity, acting on glycosyl bonds"/>
    <property type="evidence" value="ECO:0007669"/>
    <property type="project" value="UniProtKB-KW"/>
</dbReference>
<dbReference type="SUPFAM" id="SSF51011">
    <property type="entry name" value="Glycosyl hydrolase domain"/>
    <property type="match status" value="1"/>
</dbReference>
<proteinExistence type="predicted"/>
<accession>A0A327NRG1</accession>
<dbReference type="SUPFAM" id="SSF51445">
    <property type="entry name" value="(Trans)glycosidases"/>
    <property type="match status" value="1"/>
</dbReference>
<dbReference type="Pfam" id="PF11941">
    <property type="entry name" value="DUF3459"/>
    <property type="match status" value="1"/>
</dbReference>
<dbReference type="EMBL" id="QLII01000001">
    <property type="protein sequence ID" value="RAI77950.1"/>
    <property type="molecule type" value="Genomic_DNA"/>
</dbReference>
<evidence type="ECO:0000313" key="2">
    <source>
        <dbReference type="EMBL" id="RAI77950.1"/>
    </source>
</evidence>
<dbReference type="Gene3D" id="3.20.20.80">
    <property type="entry name" value="Glycosidases"/>
    <property type="match status" value="1"/>
</dbReference>
<dbReference type="OrthoDB" id="9761875at2"/>
<feature type="domain" description="DUF3459" evidence="1">
    <location>
        <begin position="272"/>
        <end position="343"/>
    </location>
</feature>
<dbReference type="Proteomes" id="UP000249016">
    <property type="component" value="Unassembled WGS sequence"/>
</dbReference>
<evidence type="ECO:0000259" key="1">
    <source>
        <dbReference type="Pfam" id="PF11941"/>
    </source>
</evidence>
<protein>
    <recommendedName>
        <fullName evidence="1">DUF3459 domain-containing protein</fullName>
    </recommendedName>
</protein>
<name>A0A327NRG1_9BACT</name>
<gene>
    <name evidence="2" type="ORF">HMF3257_34600</name>
</gene>
<dbReference type="InterPro" id="IPR022567">
    <property type="entry name" value="DUF3459"/>
</dbReference>
<dbReference type="RefSeq" id="WP_111349135.1">
    <property type="nucleotide sequence ID" value="NZ_QLII01000001.1"/>
</dbReference>
<organism evidence="2 3">
    <name type="scientific">Spirosoma telluris</name>
    <dbReference type="NCBI Taxonomy" id="2183553"/>
    <lineage>
        <taxon>Bacteria</taxon>
        <taxon>Pseudomonadati</taxon>
        <taxon>Bacteroidota</taxon>
        <taxon>Cytophagia</taxon>
        <taxon>Cytophagales</taxon>
        <taxon>Cytophagaceae</taxon>
        <taxon>Spirosoma</taxon>
    </lineage>
</organism>
<comment type="caution">
    <text evidence="2">The sequence shown here is derived from an EMBL/GenBank/DDBJ whole genome shotgun (WGS) entry which is preliminary data.</text>
</comment>
<sequence length="348" mass="40442">MNERQREAYRRYLIENALMWFRDFHADALRLDTDYMSSDFESLLQEIREHADKLSVLTGRQYYLLVEQDLTEIPMYSPTGLEVGSVQTAMTDDDCRSYYLTDKNGGHQTKTYREDYVYNAQFSSILQELFDRETTTTPDAPLLMVFQNYKQRENYILPEEDEQVLSLELLKLTAGSIMVSPYIPTLFMGEEWGATNPFLETIPTSPFSTAHVTDKAALLTDNKPLAWELLNQVPNKTLYHYYQALTTLRRTQPALYHLNPKQVEINHRKDQQTMILHRWCRDNHVLCLMNFSRDDQPITLPSLGKNWQKLLDSADPLWSGPGASLNFLSDEDTLILQPESIVVYKAQT</sequence>
<evidence type="ECO:0000313" key="3">
    <source>
        <dbReference type="Proteomes" id="UP000249016"/>
    </source>
</evidence>
<dbReference type="InterPro" id="IPR017853">
    <property type="entry name" value="GH"/>
</dbReference>
<reference evidence="2 3" key="1">
    <citation type="submission" date="2018-06" db="EMBL/GenBank/DDBJ databases">
        <title>Spirosoma sp. HMF3257 Genome sequencing and assembly.</title>
        <authorList>
            <person name="Kang H."/>
            <person name="Cha I."/>
            <person name="Kim H."/>
            <person name="Kang J."/>
            <person name="Joh K."/>
        </authorList>
    </citation>
    <scope>NUCLEOTIDE SEQUENCE [LARGE SCALE GENOMIC DNA]</scope>
    <source>
        <strain evidence="2 3">HMF3257</strain>
    </source>
</reference>
<keyword evidence="3" id="KW-1185">Reference proteome</keyword>